<sequence length="400" mass="45151">MLLPARRVVHAATQTTRVLRRSASTDSTASELILPRLQKVESLASDPSVLRELVTATSKLPVPQDRDGVIQRLDIKTRLLTLFCQNPSVLARWTYADRLLRRWPGLDKTFPIAIQPSHAEAVEALFRAPRNTDLPAKTFRRIMNVRYADAPFISLDHVLRIGEMVSLDIAVGYWLLLLPEQLVRLGTDWERPLSGVDAARQEMVRQLHSLEEKHPALMTNRGTHDALMWAYGATRVAPDDALRHWSAVLARGEPYSIRTAERALASTRDLDTLERVWVQVQEVIPRRPEEPDWMPIIDVFYAQNLTRLGARDAALALAKQYPPHVELAWLLGIPPDAEANEESRAAVTAYAEHAEQLARNGLDLEDVLIVMSMHAPQPFREAIRGEKTQPRDALRTAESK</sequence>
<proteinExistence type="predicted"/>
<dbReference type="AlphaFoldDB" id="A0A165JSU7"/>
<evidence type="ECO:0000313" key="1">
    <source>
        <dbReference type="EMBL" id="KZV95284.1"/>
    </source>
</evidence>
<gene>
    <name evidence="1" type="ORF">EXIGLDRAFT_735582</name>
</gene>
<evidence type="ECO:0000313" key="2">
    <source>
        <dbReference type="Proteomes" id="UP000077266"/>
    </source>
</evidence>
<accession>A0A165JSU7</accession>
<dbReference type="EMBL" id="KV425960">
    <property type="protein sequence ID" value="KZV95284.1"/>
    <property type="molecule type" value="Genomic_DNA"/>
</dbReference>
<dbReference type="InParanoid" id="A0A165JSU7"/>
<dbReference type="Proteomes" id="UP000077266">
    <property type="component" value="Unassembled WGS sequence"/>
</dbReference>
<keyword evidence="2" id="KW-1185">Reference proteome</keyword>
<organism evidence="1 2">
    <name type="scientific">Exidia glandulosa HHB12029</name>
    <dbReference type="NCBI Taxonomy" id="1314781"/>
    <lineage>
        <taxon>Eukaryota</taxon>
        <taxon>Fungi</taxon>
        <taxon>Dikarya</taxon>
        <taxon>Basidiomycota</taxon>
        <taxon>Agaricomycotina</taxon>
        <taxon>Agaricomycetes</taxon>
        <taxon>Auriculariales</taxon>
        <taxon>Exidiaceae</taxon>
        <taxon>Exidia</taxon>
    </lineage>
</organism>
<protein>
    <submittedName>
        <fullName evidence="1">Uncharacterized protein</fullName>
    </submittedName>
</protein>
<name>A0A165JSU7_EXIGL</name>
<reference evidence="1 2" key="1">
    <citation type="journal article" date="2016" name="Mol. Biol. Evol.">
        <title>Comparative Genomics of Early-Diverging Mushroom-Forming Fungi Provides Insights into the Origins of Lignocellulose Decay Capabilities.</title>
        <authorList>
            <person name="Nagy L.G."/>
            <person name="Riley R."/>
            <person name="Tritt A."/>
            <person name="Adam C."/>
            <person name="Daum C."/>
            <person name="Floudas D."/>
            <person name="Sun H."/>
            <person name="Yadav J.S."/>
            <person name="Pangilinan J."/>
            <person name="Larsson K.H."/>
            <person name="Matsuura K."/>
            <person name="Barry K."/>
            <person name="Labutti K."/>
            <person name="Kuo R."/>
            <person name="Ohm R.A."/>
            <person name="Bhattacharya S.S."/>
            <person name="Shirouzu T."/>
            <person name="Yoshinaga Y."/>
            <person name="Martin F.M."/>
            <person name="Grigoriev I.V."/>
            <person name="Hibbett D.S."/>
        </authorList>
    </citation>
    <scope>NUCLEOTIDE SEQUENCE [LARGE SCALE GENOMIC DNA]</scope>
    <source>
        <strain evidence="1 2">HHB12029</strain>
    </source>
</reference>